<dbReference type="AlphaFoldDB" id="A0A0P7AL71"/>
<dbReference type="PRINTS" id="PR00080">
    <property type="entry name" value="SDRFAMILY"/>
</dbReference>
<evidence type="ECO:0000313" key="4">
    <source>
        <dbReference type="EMBL" id="KPM38510.1"/>
    </source>
</evidence>
<dbReference type="PRINTS" id="PR00081">
    <property type="entry name" value="GDHRDH"/>
</dbReference>
<gene>
    <name evidence="4" type="ORF">AK830_g8046</name>
</gene>
<keyword evidence="2" id="KW-0560">Oxidoreductase</keyword>
<organism evidence="4 5">
    <name type="scientific">Neonectria ditissima</name>
    <dbReference type="NCBI Taxonomy" id="78410"/>
    <lineage>
        <taxon>Eukaryota</taxon>
        <taxon>Fungi</taxon>
        <taxon>Dikarya</taxon>
        <taxon>Ascomycota</taxon>
        <taxon>Pezizomycotina</taxon>
        <taxon>Sordariomycetes</taxon>
        <taxon>Hypocreomycetidae</taxon>
        <taxon>Hypocreales</taxon>
        <taxon>Nectriaceae</taxon>
        <taxon>Neonectria</taxon>
    </lineage>
</organism>
<accession>A0A0P7AL71</accession>
<dbReference type="SUPFAM" id="SSF51735">
    <property type="entry name" value="NAD(P)-binding Rossmann-fold domains"/>
    <property type="match status" value="1"/>
</dbReference>
<dbReference type="STRING" id="78410.A0A0P7AL71"/>
<dbReference type="PANTHER" id="PTHR43976">
    <property type="entry name" value="SHORT CHAIN DEHYDROGENASE"/>
    <property type="match status" value="1"/>
</dbReference>
<sequence>MVGSFWPSNLSPMVARCSLLATNISGSYLHRNILKIPRGFGELFVRQLRAAGDNVIATGRNADSRLAHLKDLGAALLELDVTASVEVLQAKIDEAWEVYPGGIDVVVNNAGYILSGAFEELTQQDFESSMMTNFHGPLSITRAILPKLRAKGKGTLLYVSSQAAWHGDPSAAAYCSSKFALEGALECLAKELAIFAPGLQVLIVEPGYFRIKAFNNILHVEPRVPDYAQFNASVRQVEAATIGNEPGDPEKGVSLMIDLVKGTGAVAGRSMPLRVPLGSDGWGRIKAKCEETLTICNEWEELAKSTDFESAV</sequence>
<dbReference type="Gene3D" id="3.40.50.720">
    <property type="entry name" value="NAD(P)-binding Rossmann-like Domain"/>
    <property type="match status" value="1"/>
</dbReference>
<dbReference type="EMBL" id="LKCW01000132">
    <property type="protein sequence ID" value="KPM38510.1"/>
    <property type="molecule type" value="Genomic_DNA"/>
</dbReference>
<dbReference type="OrthoDB" id="1274115at2759"/>
<evidence type="ECO:0000256" key="2">
    <source>
        <dbReference type="ARBA" id="ARBA00023002"/>
    </source>
</evidence>
<dbReference type="InterPro" id="IPR051911">
    <property type="entry name" value="SDR_oxidoreductase"/>
</dbReference>
<dbReference type="Pfam" id="PF00106">
    <property type="entry name" value="adh_short"/>
    <property type="match status" value="1"/>
</dbReference>
<proteinExistence type="inferred from homology"/>
<protein>
    <submittedName>
        <fullName evidence="4">Uncharacterized protein</fullName>
    </submittedName>
</protein>
<dbReference type="GO" id="GO:0016491">
    <property type="term" value="F:oxidoreductase activity"/>
    <property type="evidence" value="ECO:0007669"/>
    <property type="project" value="UniProtKB-KW"/>
</dbReference>
<reference evidence="4 5" key="1">
    <citation type="submission" date="2015-09" db="EMBL/GenBank/DDBJ databases">
        <title>Draft genome of a European isolate of the apple canker pathogen Neonectria ditissima.</title>
        <authorList>
            <person name="Gomez-Cortecero A."/>
            <person name="Harrison R.J."/>
            <person name="Armitage A.D."/>
        </authorList>
    </citation>
    <scope>NUCLEOTIDE SEQUENCE [LARGE SCALE GENOMIC DNA]</scope>
    <source>
        <strain evidence="4 5">R09/05</strain>
    </source>
</reference>
<dbReference type="InterPro" id="IPR036291">
    <property type="entry name" value="NAD(P)-bd_dom_sf"/>
</dbReference>
<dbReference type="PANTHER" id="PTHR43976:SF16">
    <property type="entry name" value="SHORT-CHAIN DEHYDROGENASE_REDUCTASE FAMILY PROTEIN"/>
    <property type="match status" value="1"/>
</dbReference>
<evidence type="ECO:0000313" key="5">
    <source>
        <dbReference type="Proteomes" id="UP000050424"/>
    </source>
</evidence>
<comment type="caution">
    <text evidence="4">The sequence shown here is derived from an EMBL/GenBank/DDBJ whole genome shotgun (WGS) entry which is preliminary data.</text>
</comment>
<evidence type="ECO:0000256" key="1">
    <source>
        <dbReference type="ARBA" id="ARBA00006484"/>
    </source>
</evidence>
<comment type="similarity">
    <text evidence="1 3">Belongs to the short-chain dehydrogenases/reductases (SDR) family.</text>
</comment>
<keyword evidence="5" id="KW-1185">Reference proteome</keyword>
<dbReference type="Proteomes" id="UP000050424">
    <property type="component" value="Unassembled WGS sequence"/>
</dbReference>
<name>A0A0P7AL71_9HYPO</name>
<dbReference type="InterPro" id="IPR002347">
    <property type="entry name" value="SDR_fam"/>
</dbReference>
<evidence type="ECO:0000256" key="3">
    <source>
        <dbReference type="RuleBase" id="RU000363"/>
    </source>
</evidence>